<gene>
    <name evidence="2" type="ORF">MKW98_031048</name>
</gene>
<dbReference type="AlphaFoldDB" id="A0AAD4SXV2"/>
<protein>
    <recommendedName>
        <fullName evidence="4">SHSP domain-containing protein</fullName>
    </recommendedName>
</protein>
<dbReference type="Proteomes" id="UP001202328">
    <property type="component" value="Unassembled WGS sequence"/>
</dbReference>
<proteinExistence type="predicted"/>
<name>A0AAD4SXV2_9MAGN</name>
<dbReference type="PANTHER" id="PTHR46445">
    <property type="entry name" value="RNA POLYMERASE II DEGRADATION FACTOR-LIKE PROTEIN (DUF1296)"/>
    <property type="match status" value="1"/>
</dbReference>
<evidence type="ECO:0000256" key="1">
    <source>
        <dbReference type="SAM" id="MobiDB-lite"/>
    </source>
</evidence>
<dbReference type="PANTHER" id="PTHR46445:SF3">
    <property type="entry name" value="RNA POLYMERASE II DEGRADATION FACTOR-LIKE PROTEIN (DUF1296)-RELATED"/>
    <property type="match status" value="1"/>
</dbReference>
<evidence type="ECO:0000313" key="3">
    <source>
        <dbReference type="Proteomes" id="UP001202328"/>
    </source>
</evidence>
<feature type="region of interest" description="Disordered" evidence="1">
    <location>
        <begin position="58"/>
        <end position="81"/>
    </location>
</feature>
<dbReference type="CDD" id="cd06464">
    <property type="entry name" value="ACD_sHsps-like"/>
    <property type="match status" value="1"/>
</dbReference>
<evidence type="ECO:0000313" key="2">
    <source>
        <dbReference type="EMBL" id="KAI3924797.1"/>
    </source>
</evidence>
<sequence length="286" mass="32936">MCLYTYVIELPGVKEENVEIRVSEGRFLIIEAHGCKETVSPLHVELERLRKRAREMMEQNQRMHRERMEEKQRKHREEMEEIERRVQEQEERIEHLKEMGEKRKKLREELEELQRMSQQEASYHVALVFQRACGSNNTYHQSPAAVHTAGMNYTLPQFNFRVPLSSFPPAAPIPFGHRRFAGSANLHGNFSVNPSTTPASLTTGYDDVINSASGIRVSSIVNFNRVSSSNNIMEILGTPISTILRLGSHKNTSSNKPKMLVPQGQLSRKSHQNCRSFFWVQPPPQE</sequence>
<comment type="caution">
    <text evidence="2">The sequence shown here is derived from an EMBL/GenBank/DDBJ whole genome shotgun (WGS) entry which is preliminary data.</text>
</comment>
<organism evidence="2 3">
    <name type="scientific">Papaver atlanticum</name>
    <dbReference type="NCBI Taxonomy" id="357466"/>
    <lineage>
        <taxon>Eukaryota</taxon>
        <taxon>Viridiplantae</taxon>
        <taxon>Streptophyta</taxon>
        <taxon>Embryophyta</taxon>
        <taxon>Tracheophyta</taxon>
        <taxon>Spermatophyta</taxon>
        <taxon>Magnoliopsida</taxon>
        <taxon>Ranunculales</taxon>
        <taxon>Papaveraceae</taxon>
        <taxon>Papaveroideae</taxon>
        <taxon>Papaver</taxon>
    </lineage>
</organism>
<keyword evidence="3" id="KW-1185">Reference proteome</keyword>
<evidence type="ECO:0008006" key="4">
    <source>
        <dbReference type="Google" id="ProtNLM"/>
    </source>
</evidence>
<reference evidence="2" key="1">
    <citation type="submission" date="2022-04" db="EMBL/GenBank/DDBJ databases">
        <title>A functionally conserved STORR gene fusion in Papaver species that diverged 16.8 million years ago.</title>
        <authorList>
            <person name="Catania T."/>
        </authorList>
    </citation>
    <scope>NUCLEOTIDE SEQUENCE</scope>
    <source>
        <strain evidence="2">S-188037</strain>
    </source>
</reference>
<accession>A0AAD4SXV2</accession>
<dbReference type="EMBL" id="JAJJMB010008256">
    <property type="protein sequence ID" value="KAI3924797.1"/>
    <property type="molecule type" value="Genomic_DNA"/>
</dbReference>